<dbReference type="Proteomes" id="UP000292447">
    <property type="component" value="Chromosome I"/>
</dbReference>
<keyword evidence="5" id="KW-1185">Reference proteome</keyword>
<evidence type="ECO:0000256" key="2">
    <source>
        <dbReference type="ARBA" id="ARBA00023054"/>
    </source>
</evidence>
<gene>
    <name evidence="4" type="primary">MPUL0A06080</name>
    <name evidence="4" type="ORF">METSCH_A06080</name>
</gene>
<name>A0A4P6XF20_9ASCO</name>
<evidence type="ECO:0000256" key="1">
    <source>
        <dbReference type="ARBA" id="ARBA00009291"/>
    </source>
</evidence>
<protein>
    <submittedName>
        <fullName evidence="4">Afadin-and alpha-actinin-Binding</fullName>
    </submittedName>
</protein>
<accession>A0A4P6XF20</accession>
<organism evidence="4 5">
    <name type="scientific">Metschnikowia aff. pulcherrima</name>
    <dbReference type="NCBI Taxonomy" id="2163413"/>
    <lineage>
        <taxon>Eukaryota</taxon>
        <taxon>Fungi</taxon>
        <taxon>Dikarya</taxon>
        <taxon>Ascomycota</taxon>
        <taxon>Saccharomycotina</taxon>
        <taxon>Pichiomycetes</taxon>
        <taxon>Metschnikowiaceae</taxon>
        <taxon>Metschnikowia</taxon>
    </lineage>
</organism>
<keyword evidence="2 3" id="KW-0175">Coiled coil</keyword>
<sequence>MPAYLNVETIKNAAELVNAALKTKGHIQEDLCFVTVDWESLIADQPEKQALERLTVQEKIYNNDKNTVNAFYSLLQDLDRHNRQHEAANHVMAAKDAQIAKLERRLASAELEAAGKERKLARLVNIDSPALSTQIEHLEKKNRAHAREVTRMRNVNLELQNKYEVEKRRMAHEISELKSLILHSRGLSTTISYGGPLNMGKLPNRPRSKEPEVNPHIVHYNNPSINNVEPQILTPGASESSEMVKREYEGIATQLLELIERLMNENCKFARLTHEITRYMEQMDASITPEKVREENGPSLINPVHAINTKSISADSNADVVPFEVTSTPLLKSLYRHYEAISTLVDMAVANTWENEALGERRKRDKLHLLQDENKLLSSSLQEALKALEEWRKLRKTTD</sequence>
<proteinExistence type="inferred from homology"/>
<reference evidence="5" key="1">
    <citation type="submission" date="2019-03" db="EMBL/GenBank/DDBJ databases">
        <title>Snf2 controls pulcherriminic acid biosynthesis and connects pigmentation and antifungal activity of the yeast Metschnikowia pulcherrima.</title>
        <authorList>
            <person name="Gore-Lloyd D."/>
            <person name="Sumann I."/>
            <person name="Brachmann A.O."/>
            <person name="Schneeberger K."/>
            <person name="Ortiz-Merino R.A."/>
            <person name="Moreno-Beltran M."/>
            <person name="Schlaefli M."/>
            <person name="Kirner P."/>
            <person name="Santos Kron A."/>
            <person name="Wolfe K.H."/>
            <person name="Piel J."/>
            <person name="Ahrens C.H."/>
            <person name="Henk D."/>
            <person name="Freimoser F.M."/>
        </authorList>
    </citation>
    <scope>NUCLEOTIDE SEQUENCE [LARGE SCALE GENOMIC DNA]</scope>
    <source>
        <strain evidence="5">APC 1.2</strain>
    </source>
</reference>
<dbReference type="AlphaFoldDB" id="A0A4P6XF20"/>
<evidence type="ECO:0000313" key="4">
    <source>
        <dbReference type="EMBL" id="QBM85977.1"/>
    </source>
</evidence>
<dbReference type="EMBL" id="CP034456">
    <property type="protein sequence ID" value="QBM85977.1"/>
    <property type="molecule type" value="Genomic_DNA"/>
</dbReference>
<dbReference type="Pfam" id="PF11559">
    <property type="entry name" value="ADIP"/>
    <property type="match status" value="1"/>
</dbReference>
<evidence type="ECO:0000313" key="5">
    <source>
        <dbReference type="Proteomes" id="UP000292447"/>
    </source>
</evidence>
<dbReference type="InterPro" id="IPR021622">
    <property type="entry name" value="Afadin/alpha-actinin-bd"/>
</dbReference>
<comment type="similarity">
    <text evidence="1">Belongs to the ADIP family.</text>
</comment>
<feature type="coiled-coil region" evidence="3">
    <location>
        <begin position="85"/>
        <end position="155"/>
    </location>
</feature>
<evidence type="ECO:0000256" key="3">
    <source>
        <dbReference type="SAM" id="Coils"/>
    </source>
</evidence>